<evidence type="ECO:0000259" key="10">
    <source>
        <dbReference type="Pfam" id="PF02767"/>
    </source>
</evidence>
<feature type="domain" description="DNA polymerase III beta sliding clamp central" evidence="10">
    <location>
        <begin position="128"/>
        <end position="246"/>
    </location>
</feature>
<evidence type="ECO:0000256" key="6">
    <source>
        <dbReference type="ARBA" id="ARBA00022705"/>
    </source>
</evidence>
<dbReference type="EC" id="2.7.7.7" evidence="12"/>
<evidence type="ECO:0000256" key="8">
    <source>
        <dbReference type="ARBA" id="ARBA00023125"/>
    </source>
</evidence>
<keyword evidence="8" id="KW-0238">DNA-binding</keyword>
<dbReference type="NCBIfam" id="TIGR00663">
    <property type="entry name" value="dnan"/>
    <property type="match status" value="1"/>
</dbReference>
<dbReference type="GO" id="GO:0008408">
    <property type="term" value="F:3'-5' exonuclease activity"/>
    <property type="evidence" value="ECO:0007669"/>
    <property type="project" value="InterPro"/>
</dbReference>
<dbReference type="AlphaFoldDB" id="A0A0W8FQK9"/>
<evidence type="ECO:0000256" key="1">
    <source>
        <dbReference type="ARBA" id="ARBA00004496"/>
    </source>
</evidence>
<dbReference type="InterPro" id="IPR022634">
    <property type="entry name" value="DNA_polIII_beta_N"/>
</dbReference>
<dbReference type="InterPro" id="IPR001001">
    <property type="entry name" value="DNA_polIII_beta"/>
</dbReference>
<keyword evidence="5 12" id="KW-0548">Nucleotidyltransferase</keyword>
<evidence type="ECO:0000256" key="5">
    <source>
        <dbReference type="ARBA" id="ARBA00022695"/>
    </source>
</evidence>
<comment type="similarity">
    <text evidence="2">Belongs to the beta sliding clamp family.</text>
</comment>
<accession>A0A0W8FQK9</accession>
<dbReference type="GO" id="GO:0006271">
    <property type="term" value="P:DNA strand elongation involved in DNA replication"/>
    <property type="evidence" value="ECO:0007669"/>
    <property type="project" value="TreeGrafter"/>
</dbReference>
<sequence length="369" mass="41422">MEFKINRNTLLDGIQKTLGIVEKKTVIPILNNVLLKAEANKLKIIATDREISLISDYDAEIVEKGEITISAKKIYEMVREIQGEVVLFIQKNNIVKISCQRAFYKIPGLPAEDFPSIVDDKDIQLYKIKGSIIKELINKTAFAMATDETRKNLNGVLLEAGMDGSNHLLRMVATDGHRLAMAKGYTYEPSFKTGKGVIIPRKGLMEVKKIIDENEEIYIGLHKNTFVVKTENTLLKVGLVDADYPDYKKVIPTEKGFSVTLERESFLHALRRMSVVSSERYGGVILSFSENKLTLNSTNLDVGEATEEIDIDYKGEVIDSGFNVNYLIDAISVINKEQIVFEVGLGLKPSLIKQPEDDNYLCIIMPLKI</sequence>
<dbReference type="CDD" id="cd00140">
    <property type="entry name" value="beta_clamp"/>
    <property type="match status" value="1"/>
</dbReference>
<dbReference type="GO" id="GO:0009360">
    <property type="term" value="C:DNA polymerase III complex"/>
    <property type="evidence" value="ECO:0007669"/>
    <property type="project" value="InterPro"/>
</dbReference>
<dbReference type="GO" id="GO:0005737">
    <property type="term" value="C:cytoplasm"/>
    <property type="evidence" value="ECO:0007669"/>
    <property type="project" value="UniProtKB-SubCell"/>
</dbReference>
<feature type="domain" description="DNA polymerase III beta sliding clamp N-terminal" evidence="9">
    <location>
        <begin position="1"/>
        <end position="117"/>
    </location>
</feature>
<gene>
    <name evidence="12" type="ORF">ASZ90_007091</name>
</gene>
<dbReference type="GO" id="GO:0003887">
    <property type="term" value="F:DNA-directed DNA polymerase activity"/>
    <property type="evidence" value="ECO:0007669"/>
    <property type="project" value="UniProtKB-KW"/>
</dbReference>
<dbReference type="SUPFAM" id="SSF55979">
    <property type="entry name" value="DNA clamp"/>
    <property type="match status" value="3"/>
</dbReference>
<protein>
    <submittedName>
        <fullName evidence="12">Dna polymerase iii beta subunit</fullName>
        <ecNumber evidence="12">2.7.7.7</ecNumber>
    </submittedName>
</protein>
<dbReference type="GO" id="GO:0003677">
    <property type="term" value="F:DNA binding"/>
    <property type="evidence" value="ECO:0007669"/>
    <property type="project" value="UniProtKB-KW"/>
</dbReference>
<evidence type="ECO:0000256" key="2">
    <source>
        <dbReference type="ARBA" id="ARBA00010752"/>
    </source>
</evidence>
<feature type="domain" description="DNA polymerase III beta sliding clamp C-terminal" evidence="11">
    <location>
        <begin position="248"/>
        <end position="367"/>
    </location>
</feature>
<name>A0A0W8FQK9_9ZZZZ</name>
<dbReference type="InterPro" id="IPR022635">
    <property type="entry name" value="DNA_polIII_beta_C"/>
</dbReference>
<dbReference type="EMBL" id="LNQE01000919">
    <property type="protein sequence ID" value="KUG23164.1"/>
    <property type="molecule type" value="Genomic_DNA"/>
</dbReference>
<evidence type="ECO:0000256" key="3">
    <source>
        <dbReference type="ARBA" id="ARBA00022490"/>
    </source>
</evidence>
<keyword evidence="4 12" id="KW-0808">Transferase</keyword>
<dbReference type="Pfam" id="PF02767">
    <property type="entry name" value="DNA_pol3_beta_2"/>
    <property type="match status" value="1"/>
</dbReference>
<dbReference type="InterPro" id="IPR046938">
    <property type="entry name" value="DNA_clamp_sf"/>
</dbReference>
<reference evidence="12" key="1">
    <citation type="journal article" date="2015" name="Proc. Natl. Acad. Sci. U.S.A.">
        <title>Networks of energetic and metabolic interactions define dynamics in microbial communities.</title>
        <authorList>
            <person name="Embree M."/>
            <person name="Liu J.K."/>
            <person name="Al-Bassam M.M."/>
            <person name="Zengler K."/>
        </authorList>
    </citation>
    <scope>NUCLEOTIDE SEQUENCE</scope>
</reference>
<keyword evidence="7" id="KW-0239">DNA-directed DNA polymerase</keyword>
<dbReference type="SMART" id="SM00480">
    <property type="entry name" value="POL3Bc"/>
    <property type="match status" value="1"/>
</dbReference>
<dbReference type="Pfam" id="PF02768">
    <property type="entry name" value="DNA_pol3_beta_3"/>
    <property type="match status" value="1"/>
</dbReference>
<dbReference type="Pfam" id="PF00712">
    <property type="entry name" value="DNA_pol3_beta"/>
    <property type="match status" value="1"/>
</dbReference>
<evidence type="ECO:0000259" key="11">
    <source>
        <dbReference type="Pfam" id="PF02768"/>
    </source>
</evidence>
<evidence type="ECO:0000256" key="7">
    <source>
        <dbReference type="ARBA" id="ARBA00022932"/>
    </source>
</evidence>
<comment type="subcellular location">
    <subcellularLocation>
        <location evidence="1">Cytoplasm</location>
    </subcellularLocation>
</comment>
<keyword evidence="6" id="KW-0235">DNA replication</keyword>
<evidence type="ECO:0000259" key="9">
    <source>
        <dbReference type="Pfam" id="PF00712"/>
    </source>
</evidence>
<organism evidence="12">
    <name type="scientific">hydrocarbon metagenome</name>
    <dbReference type="NCBI Taxonomy" id="938273"/>
    <lineage>
        <taxon>unclassified sequences</taxon>
        <taxon>metagenomes</taxon>
        <taxon>ecological metagenomes</taxon>
    </lineage>
</organism>
<dbReference type="InterPro" id="IPR022637">
    <property type="entry name" value="DNA_polIII_beta_cen"/>
</dbReference>
<evidence type="ECO:0000256" key="4">
    <source>
        <dbReference type="ARBA" id="ARBA00022679"/>
    </source>
</evidence>
<comment type="caution">
    <text evidence="12">The sequence shown here is derived from an EMBL/GenBank/DDBJ whole genome shotgun (WGS) entry which is preliminary data.</text>
</comment>
<dbReference type="Gene3D" id="3.10.150.10">
    <property type="entry name" value="DNA Polymerase III, subunit A, domain 2"/>
    <property type="match status" value="1"/>
</dbReference>
<dbReference type="PANTHER" id="PTHR30478:SF0">
    <property type="entry name" value="BETA SLIDING CLAMP"/>
    <property type="match status" value="1"/>
</dbReference>
<proteinExistence type="inferred from homology"/>
<keyword evidence="3" id="KW-0963">Cytoplasm</keyword>
<dbReference type="PANTHER" id="PTHR30478">
    <property type="entry name" value="DNA POLYMERASE III SUBUNIT BETA"/>
    <property type="match status" value="1"/>
</dbReference>
<evidence type="ECO:0000313" key="12">
    <source>
        <dbReference type="EMBL" id="KUG23164.1"/>
    </source>
</evidence>
<dbReference type="PIRSF" id="PIRSF000804">
    <property type="entry name" value="DNA_pol_III_b"/>
    <property type="match status" value="1"/>
</dbReference>
<dbReference type="Gene3D" id="3.70.10.10">
    <property type="match status" value="1"/>
</dbReference>